<dbReference type="PANTHER" id="PTHR47773">
    <property type="entry name" value="SI:DKEY-9I5.2-RELATED"/>
    <property type="match status" value="1"/>
</dbReference>
<dbReference type="RefSeq" id="XP_026054638.1">
    <property type="nucleotide sequence ID" value="XM_026198853.1"/>
</dbReference>
<evidence type="ECO:0000256" key="1">
    <source>
        <dbReference type="SAM" id="MobiDB-lite"/>
    </source>
</evidence>
<keyword evidence="2" id="KW-1185">Reference proteome</keyword>
<evidence type="ECO:0000313" key="2">
    <source>
        <dbReference type="Proteomes" id="UP000515129"/>
    </source>
</evidence>
<dbReference type="OrthoDB" id="8955728at2759"/>
<dbReference type="Proteomes" id="UP000515129">
    <property type="component" value="Chromosome 22"/>
</dbReference>
<protein>
    <submittedName>
        <fullName evidence="3">Uncharacterized protein LOC113040536</fullName>
    </submittedName>
</protein>
<sequence>MKTGTLKKGGVELCCYRCARGSTSLESFHLHLNRFIPGTSASDAHFQAYLLEGLMRWNDDRMEDAIKRASSIRTYGSAMSEAVDRLSRTVFGKPWDERYRPPGAYTGELLGIEYLYSQTGKTLTPVLQNPEEEDRLVEEVDDQDLLDEGFEEESMEDITVPVLYEDDPCLRNTPSSLPLPQSPASLAEPSTSSGGEGQHLAPASSVLSQTSDTGSSVSGEAQGAVIGPDGIAGWDKVQDLAGFLVGLREAPYLTDLQVTEAIQLWTALPDVDKQRVNYQPRHQPQLTHGRFKAPKRSGVTPGVESVKRCLIGHPGGPAQWPSTSRLVEAICMKLCALHKSPTKKAGVSTPRWSKILSDYHHIRELVLNNQRLMDETMIQLFELNQRTLIQWFQRQQKNQELSVLVQGLTPSDPIDVADVQLPLPREKLDDVPSTSGPKHQFILPPNREGQAPILRPGRRPAAAKRECPIAPVPTAAGVVQPISAPGSLLGTLVLNPDMTVSIVIPSAGALTSGPGPAPPAPVPAPCLLQCLIQCLLKFLLLLCPVTPRGTGAGGPWRRKAESIRGMPAPVPNPVPAQVPAAPVSRYTQRNRRRRALETESGVHKRKYVRGVTFNTCSKCGQPKTKEFGHSRYGNATFCSRSSNGKEGLNKKI</sequence>
<accession>A0A6P6J5E2</accession>
<name>A0A6P6J5E2_CARAU</name>
<feature type="compositionally biased region" description="Low complexity" evidence="1">
    <location>
        <begin position="174"/>
        <end position="190"/>
    </location>
</feature>
<evidence type="ECO:0000313" key="3">
    <source>
        <dbReference type="RefSeq" id="XP_026054638.1"/>
    </source>
</evidence>
<gene>
    <name evidence="3" type="primary">LOC113040536</name>
</gene>
<feature type="compositionally biased region" description="Polar residues" evidence="1">
    <location>
        <begin position="205"/>
        <end position="219"/>
    </location>
</feature>
<dbReference type="PANTHER" id="PTHR47773:SF1">
    <property type="entry name" value="C2H2-TYPE DOMAIN-CONTAINING PROTEIN"/>
    <property type="match status" value="1"/>
</dbReference>
<proteinExistence type="predicted"/>
<dbReference type="AlphaFoldDB" id="A0A6P6J5E2"/>
<feature type="region of interest" description="Disordered" evidence="1">
    <location>
        <begin position="427"/>
        <end position="453"/>
    </location>
</feature>
<dbReference type="KEGG" id="caua:113040536"/>
<feature type="region of interest" description="Disordered" evidence="1">
    <location>
        <begin position="166"/>
        <end position="222"/>
    </location>
</feature>
<dbReference type="GeneID" id="113040536"/>
<organism evidence="2 3">
    <name type="scientific">Carassius auratus</name>
    <name type="common">Goldfish</name>
    <dbReference type="NCBI Taxonomy" id="7957"/>
    <lineage>
        <taxon>Eukaryota</taxon>
        <taxon>Metazoa</taxon>
        <taxon>Chordata</taxon>
        <taxon>Craniata</taxon>
        <taxon>Vertebrata</taxon>
        <taxon>Euteleostomi</taxon>
        <taxon>Actinopterygii</taxon>
        <taxon>Neopterygii</taxon>
        <taxon>Teleostei</taxon>
        <taxon>Ostariophysi</taxon>
        <taxon>Cypriniformes</taxon>
        <taxon>Cyprinidae</taxon>
        <taxon>Cyprininae</taxon>
        <taxon>Carassius</taxon>
    </lineage>
</organism>
<reference evidence="3" key="1">
    <citation type="submission" date="2025-08" db="UniProtKB">
        <authorList>
            <consortium name="RefSeq"/>
        </authorList>
    </citation>
    <scope>IDENTIFICATION</scope>
    <source>
        <strain evidence="3">Wakin</strain>
        <tissue evidence="3">Muscle</tissue>
    </source>
</reference>